<comment type="caution">
    <text evidence="1">The sequence shown here is derived from an EMBL/GenBank/DDBJ whole genome shotgun (WGS) entry which is preliminary data.</text>
</comment>
<dbReference type="EMBL" id="QTSX02000801">
    <property type="protein sequence ID" value="KAJ9084839.1"/>
    <property type="molecule type" value="Genomic_DNA"/>
</dbReference>
<keyword evidence="2" id="KW-1185">Reference proteome</keyword>
<protein>
    <submittedName>
        <fullName evidence="1">Uncharacterized protein</fullName>
    </submittedName>
</protein>
<organism evidence="1 2">
    <name type="scientific">Entomophthora muscae</name>
    <dbReference type="NCBI Taxonomy" id="34485"/>
    <lineage>
        <taxon>Eukaryota</taxon>
        <taxon>Fungi</taxon>
        <taxon>Fungi incertae sedis</taxon>
        <taxon>Zoopagomycota</taxon>
        <taxon>Entomophthoromycotina</taxon>
        <taxon>Entomophthoromycetes</taxon>
        <taxon>Entomophthorales</taxon>
        <taxon>Entomophthoraceae</taxon>
        <taxon>Entomophthora</taxon>
    </lineage>
</organism>
<dbReference type="Proteomes" id="UP001165960">
    <property type="component" value="Unassembled WGS sequence"/>
</dbReference>
<evidence type="ECO:0000313" key="1">
    <source>
        <dbReference type="EMBL" id="KAJ9084839.1"/>
    </source>
</evidence>
<sequence length="432" mass="47152">MLWIMVKWGRQLLSGFLQFLISIWSLDWPAYLFCTSIPAPPAELTCSLSQALGGPDFFFPGSLEASCCCITDALHQLTGPASCWLVDTLSKHPVLFDNILPMAATLDVSKQPLIPWLSYLSFFCLHQGQQALDNFLTLFQAAAAKVSLPELAKLAALKVALNSTGANLPSWSEPITSLQELILRLQNFTLNHSEHASSLIAGDTSTLQLLPVQIEGYNLEMSILNPASKPNSSSQSINSKPNNSPLVQSGDKSTTKYELKWIQNSSASSTPLTFCVIDTMYLSSHARKTSPIDGNNFDCCTLPLNLFALNSLSLLTIEGHGESPSNFSDNSLFDYQYSPSSNCAHMVQVDCNDPVLPGSFSLSNILGTLSLSPMSRIEDPMTIFDANPPGLEASKSSTPSMIYSDIINKEFSRYFLLLLASPSSHFSLRCIL</sequence>
<name>A0ACC2UDG4_9FUNG</name>
<reference evidence="1" key="1">
    <citation type="submission" date="2022-04" db="EMBL/GenBank/DDBJ databases">
        <title>Genome of the entomopathogenic fungus Entomophthora muscae.</title>
        <authorList>
            <person name="Elya C."/>
            <person name="Lovett B.R."/>
            <person name="Lee E."/>
            <person name="Macias A.M."/>
            <person name="Hajek A.E."/>
            <person name="De Bivort B.L."/>
            <person name="Kasson M.T."/>
            <person name="De Fine Licht H.H."/>
            <person name="Stajich J.E."/>
        </authorList>
    </citation>
    <scope>NUCLEOTIDE SEQUENCE</scope>
    <source>
        <strain evidence="1">Berkeley</strain>
    </source>
</reference>
<evidence type="ECO:0000313" key="2">
    <source>
        <dbReference type="Proteomes" id="UP001165960"/>
    </source>
</evidence>
<proteinExistence type="predicted"/>
<accession>A0ACC2UDG4</accession>
<gene>
    <name evidence="1" type="ORF">DSO57_1019906</name>
</gene>